<dbReference type="InterPro" id="IPR043030">
    <property type="entry name" value="BGBP_N_sf"/>
</dbReference>
<name>A0AAV2N4Z9_9HYME</name>
<dbReference type="InterPro" id="IPR031756">
    <property type="entry name" value="BGBP_N"/>
</dbReference>
<evidence type="ECO:0000259" key="4">
    <source>
        <dbReference type="PROSITE" id="PS51762"/>
    </source>
</evidence>
<comment type="similarity">
    <text evidence="1">Belongs to the insect beta-1,3-glucan binding protein family.</text>
</comment>
<evidence type="ECO:0000256" key="2">
    <source>
        <dbReference type="ARBA" id="ARBA00022588"/>
    </source>
</evidence>
<dbReference type="PROSITE" id="PS51762">
    <property type="entry name" value="GH16_2"/>
    <property type="match status" value="1"/>
</dbReference>
<dbReference type="PANTHER" id="PTHR10963:SF60">
    <property type="entry name" value="GRAM-NEGATIVE BACTERIA-BINDING PROTEIN 1-RELATED"/>
    <property type="match status" value="1"/>
</dbReference>
<dbReference type="InterPro" id="IPR050546">
    <property type="entry name" value="Glycosyl_Hydrlase_16"/>
</dbReference>
<dbReference type="Pfam" id="PF00722">
    <property type="entry name" value="Glyco_hydro_16"/>
    <property type="match status" value="1"/>
</dbReference>
<protein>
    <recommendedName>
        <fullName evidence="8">Beta-1,3-glucan-binding protein</fullName>
    </recommendedName>
</protein>
<dbReference type="SUPFAM" id="SSF49899">
    <property type="entry name" value="Concanavalin A-like lectins/glucanases"/>
    <property type="match status" value="1"/>
</dbReference>
<dbReference type="GO" id="GO:0004553">
    <property type="term" value="F:hydrolase activity, hydrolyzing O-glycosyl compounds"/>
    <property type="evidence" value="ECO:0007669"/>
    <property type="project" value="InterPro"/>
</dbReference>
<dbReference type="GO" id="GO:0030246">
    <property type="term" value="F:carbohydrate binding"/>
    <property type="evidence" value="ECO:0007669"/>
    <property type="project" value="InterPro"/>
</dbReference>
<evidence type="ECO:0000313" key="6">
    <source>
        <dbReference type="EMBL" id="CAL1674729.1"/>
    </source>
</evidence>
<dbReference type="PROSITE" id="PS51969">
    <property type="entry name" value="CBM39"/>
    <property type="match status" value="1"/>
</dbReference>
<dbReference type="PANTHER" id="PTHR10963">
    <property type="entry name" value="GLYCOSYL HYDROLASE-RELATED"/>
    <property type="match status" value="1"/>
</dbReference>
<evidence type="ECO:0000259" key="5">
    <source>
        <dbReference type="PROSITE" id="PS51969"/>
    </source>
</evidence>
<organism evidence="6 7">
    <name type="scientific">Lasius platythorax</name>
    <dbReference type="NCBI Taxonomy" id="488582"/>
    <lineage>
        <taxon>Eukaryota</taxon>
        <taxon>Metazoa</taxon>
        <taxon>Ecdysozoa</taxon>
        <taxon>Arthropoda</taxon>
        <taxon>Hexapoda</taxon>
        <taxon>Insecta</taxon>
        <taxon>Pterygota</taxon>
        <taxon>Neoptera</taxon>
        <taxon>Endopterygota</taxon>
        <taxon>Hymenoptera</taxon>
        <taxon>Apocrita</taxon>
        <taxon>Aculeata</taxon>
        <taxon>Formicoidea</taxon>
        <taxon>Formicidae</taxon>
        <taxon>Formicinae</taxon>
        <taxon>Lasius</taxon>
        <taxon>Lasius</taxon>
    </lineage>
</organism>
<sequence length="472" mass="54315">MFFCRTDLALLRLTFVLACIFAKPVFLYVLPDPTFEVLKPQGLRVSIPDAPGLRIFGFHANVNKAIRANEYGEVVGNVYLATNGRWIFEDPEVTIKNRDVLHYWIYAQVDGNKYTNNVQTWTYSPVKNQGVDSQETTRSSTSRYEIPAAGRLLLEDNFNSFNESLWKREIKMPLAPDYEFCVYHNENHQQLVKIDDGQLLIKPIILEDLYGENATAYGRLQLNRCTSTISYECSRQALSYSILPPIISARLTTKERFILRYGRIEIRARFPRGDWLYPEMWLEPKYSTYGANYASGRVLLGMTRGNENLVNATDVSKIYDARRLDFGLRVGTPPNVREILVSKLHEFGPRWTQDFHVYTTIWTSDGFTFLIDGEEIGRVRPDEEGWMSGSNAGRKNAPFDQEFYITLGVGAGGVRVFPDNTLSSGLPKPWRNLGAKAMLNFWNSRNEWLPSWRRDDGEKTAFKIDYVKVWSH</sequence>
<evidence type="ECO:0000256" key="3">
    <source>
        <dbReference type="ARBA" id="ARBA00022859"/>
    </source>
</evidence>
<proteinExistence type="inferred from homology"/>
<feature type="domain" description="GH16" evidence="4">
    <location>
        <begin position="119"/>
        <end position="472"/>
    </location>
</feature>
<dbReference type="Proteomes" id="UP001497644">
    <property type="component" value="Chromosome 10"/>
</dbReference>
<evidence type="ECO:0000313" key="7">
    <source>
        <dbReference type="Proteomes" id="UP001497644"/>
    </source>
</evidence>
<keyword evidence="7" id="KW-1185">Reference proteome</keyword>
<dbReference type="InterPro" id="IPR000757">
    <property type="entry name" value="Beta-glucanase-like"/>
</dbReference>
<evidence type="ECO:0008006" key="8">
    <source>
        <dbReference type="Google" id="ProtNLM"/>
    </source>
</evidence>
<keyword evidence="3" id="KW-0391">Immunity</keyword>
<feature type="domain" description="CBM39" evidence="5">
    <location>
        <begin position="28"/>
        <end position="128"/>
    </location>
</feature>
<dbReference type="Gene3D" id="2.60.40.2140">
    <property type="entry name" value="Beta-1,3-glucan-recognition protein, N-terminal domain"/>
    <property type="match status" value="1"/>
</dbReference>
<dbReference type="GO" id="GO:0045087">
    <property type="term" value="P:innate immune response"/>
    <property type="evidence" value="ECO:0007669"/>
    <property type="project" value="UniProtKB-KW"/>
</dbReference>
<reference evidence="6" key="1">
    <citation type="submission" date="2024-04" db="EMBL/GenBank/DDBJ databases">
        <authorList>
            <consortium name="Molecular Ecology Group"/>
        </authorList>
    </citation>
    <scope>NUCLEOTIDE SEQUENCE</scope>
</reference>
<keyword evidence="2" id="KW-0399">Innate immunity</keyword>
<dbReference type="Gene3D" id="2.60.120.200">
    <property type="match status" value="1"/>
</dbReference>
<evidence type="ECO:0000256" key="1">
    <source>
        <dbReference type="ARBA" id="ARBA00008781"/>
    </source>
</evidence>
<dbReference type="GO" id="GO:0005975">
    <property type="term" value="P:carbohydrate metabolic process"/>
    <property type="evidence" value="ECO:0007669"/>
    <property type="project" value="InterPro"/>
</dbReference>
<accession>A0AAV2N4Z9</accession>
<dbReference type="AlphaFoldDB" id="A0AAV2N4Z9"/>
<dbReference type="Pfam" id="PF15886">
    <property type="entry name" value="CBM39"/>
    <property type="match status" value="1"/>
</dbReference>
<gene>
    <name evidence="6" type="ORF">LPLAT_LOCUS1287</name>
</gene>
<dbReference type="EMBL" id="OZ034833">
    <property type="protein sequence ID" value="CAL1674729.1"/>
    <property type="molecule type" value="Genomic_DNA"/>
</dbReference>
<dbReference type="InterPro" id="IPR013320">
    <property type="entry name" value="ConA-like_dom_sf"/>
</dbReference>